<organism evidence="1 2">
    <name type="scientific">Cohaesibacter celericrescens</name>
    <dbReference type="NCBI Taxonomy" id="2067669"/>
    <lineage>
        <taxon>Bacteria</taxon>
        <taxon>Pseudomonadati</taxon>
        <taxon>Pseudomonadota</taxon>
        <taxon>Alphaproteobacteria</taxon>
        <taxon>Hyphomicrobiales</taxon>
        <taxon>Cohaesibacteraceae</taxon>
    </lineage>
</organism>
<protein>
    <recommendedName>
        <fullName evidence="3">Terminase small subunit</fullName>
    </recommendedName>
</protein>
<accession>A0A2N5XX49</accession>
<reference evidence="1 2" key="1">
    <citation type="submission" date="2018-01" db="EMBL/GenBank/DDBJ databases">
        <title>The draft genome sequence of Cohaesibacter sp. H1304.</title>
        <authorList>
            <person name="Wang N.-N."/>
            <person name="Du Z.-J."/>
        </authorList>
    </citation>
    <scope>NUCLEOTIDE SEQUENCE [LARGE SCALE GENOMIC DNA]</scope>
    <source>
        <strain evidence="1 2">H1304</strain>
    </source>
</reference>
<dbReference type="SUPFAM" id="SSF46955">
    <property type="entry name" value="Putative DNA-binding domain"/>
    <property type="match status" value="1"/>
</dbReference>
<dbReference type="RefSeq" id="WP_101532162.1">
    <property type="nucleotide sequence ID" value="NZ_PKUQ01000001.1"/>
</dbReference>
<gene>
    <name evidence="1" type="ORF">C0081_02280</name>
</gene>
<evidence type="ECO:0000313" key="2">
    <source>
        <dbReference type="Proteomes" id="UP000234881"/>
    </source>
</evidence>
<evidence type="ECO:0008006" key="3">
    <source>
        <dbReference type="Google" id="ProtNLM"/>
    </source>
</evidence>
<comment type="caution">
    <text evidence="1">The sequence shown here is derived from an EMBL/GenBank/DDBJ whole genome shotgun (WGS) entry which is preliminary data.</text>
</comment>
<sequence>MVDIAKYPLPDGVDDVVLNREMLADALQVSPPTIDTYRKSGMPVITEGSNGRSYEFQLSACFAWISERKDIERSEDEQRKAAVRQMSLALLGKDESDPHAGLTEKQKKDLFAAEREYMALARERGEMMMRSSVVNMMIEVLQVYRDGLGILPDRLARECGLKPDQVEKAAAACDAMLQESADKVEKSLGAKLNARSGDPKLPS</sequence>
<dbReference type="AlphaFoldDB" id="A0A2N5XX49"/>
<name>A0A2N5XX49_9HYPH</name>
<dbReference type="InterPro" id="IPR036388">
    <property type="entry name" value="WH-like_DNA-bd_sf"/>
</dbReference>
<proteinExistence type="predicted"/>
<keyword evidence="2" id="KW-1185">Reference proteome</keyword>
<dbReference type="Proteomes" id="UP000234881">
    <property type="component" value="Unassembled WGS sequence"/>
</dbReference>
<evidence type="ECO:0000313" key="1">
    <source>
        <dbReference type="EMBL" id="PLW79080.1"/>
    </source>
</evidence>
<dbReference type="OrthoDB" id="8410638at2"/>
<dbReference type="Gene3D" id="1.10.10.10">
    <property type="entry name" value="Winged helix-like DNA-binding domain superfamily/Winged helix DNA-binding domain"/>
    <property type="match status" value="1"/>
</dbReference>
<dbReference type="InterPro" id="IPR009061">
    <property type="entry name" value="DNA-bd_dom_put_sf"/>
</dbReference>
<dbReference type="EMBL" id="PKUQ01000001">
    <property type="protein sequence ID" value="PLW79080.1"/>
    <property type="molecule type" value="Genomic_DNA"/>
</dbReference>